<comment type="similarity">
    <text evidence="2">Belongs to the FIP1 family.</text>
</comment>
<evidence type="ECO:0000256" key="4">
    <source>
        <dbReference type="ARBA" id="ARBA00023242"/>
    </source>
</evidence>
<gene>
    <name evidence="8" type="ORF">BE221DRAFT_64538</name>
    <name evidence="7" type="ORF">OT_ostta02g02470</name>
</gene>
<dbReference type="OrthoDB" id="1917198at2759"/>
<reference evidence="7 9" key="1">
    <citation type="journal article" date="2006" name="Proc. Natl. Acad. Sci. U.S.A.">
        <title>Genome analysis of the smallest free-living eukaryote Ostreococcus tauri unveils many unique features.</title>
        <authorList>
            <person name="Derelle E."/>
            <person name="Ferraz C."/>
            <person name="Rombauts S."/>
            <person name="Rouze P."/>
            <person name="Worden A.Z."/>
            <person name="Robbens S."/>
            <person name="Partensky F."/>
            <person name="Degroeve S."/>
            <person name="Echeynie S."/>
            <person name="Cooke R."/>
            <person name="Saeys Y."/>
            <person name="Wuyts J."/>
            <person name="Jabbari K."/>
            <person name="Bowler C."/>
            <person name="Panaud O."/>
            <person name="Piegu B."/>
            <person name="Ball S.G."/>
            <person name="Ral J.-P."/>
            <person name="Bouget F.-Y."/>
            <person name="Piganeau G."/>
            <person name="De Baets B."/>
            <person name="Picard A."/>
            <person name="Delseny M."/>
            <person name="Demaille J."/>
            <person name="Van de Peer Y."/>
            <person name="Moreau H."/>
        </authorList>
    </citation>
    <scope>NUCLEOTIDE SEQUENCE [LARGE SCALE GENOMIC DNA]</scope>
    <source>
        <strain evidence="7 9">OTTH0595</strain>
    </source>
</reference>
<accession>A0A454XZR4</accession>
<dbReference type="InterPro" id="IPR044976">
    <property type="entry name" value="FIPS5/FIPS3-like"/>
</dbReference>
<feature type="compositionally biased region" description="Basic and acidic residues" evidence="5">
    <location>
        <begin position="22"/>
        <end position="35"/>
    </location>
</feature>
<evidence type="ECO:0000313" key="7">
    <source>
        <dbReference type="EMBL" id="CAL52332.2"/>
    </source>
</evidence>
<dbReference type="EMBL" id="CAID01000002">
    <property type="protein sequence ID" value="CAL52332.2"/>
    <property type="molecule type" value="Genomic_DNA"/>
</dbReference>
<reference evidence="7" key="2">
    <citation type="journal article" date="2014" name="BMC Genomics">
        <title>An improved genome of the model marine alga Ostreococcus tauri unfolds by assessing Illumina de novo assemblies.</title>
        <authorList>
            <person name="Blanc-Mathieu R."/>
            <person name="Verhelst B."/>
            <person name="Derelle E."/>
            <person name="Rombauts S."/>
            <person name="Bouget F.Y."/>
            <person name="Carre I."/>
            <person name="Chateau A."/>
            <person name="Eyre-Walker A."/>
            <person name="Grimsley N."/>
            <person name="Moreau H."/>
            <person name="Piegu B."/>
            <person name="Rivals E."/>
            <person name="Schackwitz W."/>
            <person name="Van de Peer Y."/>
            <person name="Piganeau G."/>
        </authorList>
    </citation>
    <scope>NUCLEOTIDE SEQUENCE</scope>
    <source>
        <strain evidence="7">RCC4221</strain>
    </source>
</reference>
<dbReference type="RefSeq" id="XP_003075060.1">
    <property type="nucleotide sequence ID" value="XM_003075012.1"/>
</dbReference>
<feature type="region of interest" description="Disordered" evidence="5">
    <location>
        <begin position="18"/>
        <end position="84"/>
    </location>
</feature>
<evidence type="ECO:0000256" key="3">
    <source>
        <dbReference type="ARBA" id="ARBA00022664"/>
    </source>
</evidence>
<reference evidence="8" key="3">
    <citation type="submission" date="2017-04" db="EMBL/GenBank/DDBJ databases">
        <title>Population genomics of picophytoplankton unveils novel chromosome hypervariability.</title>
        <authorList>
            <consortium name="DOE Joint Genome Institute"/>
            <person name="Blanc-Mathieu R."/>
            <person name="Krasovec M."/>
            <person name="Hebrard M."/>
            <person name="Yau S."/>
            <person name="Desgranges E."/>
            <person name="Martin J."/>
            <person name="Schackwitz W."/>
            <person name="Kuo A."/>
            <person name="Salin G."/>
            <person name="Donnadieu C."/>
            <person name="Desdevises Y."/>
            <person name="Sanchez-Ferandin S."/>
            <person name="Moreau H."/>
            <person name="Rivals E."/>
            <person name="Grigoriev I.V."/>
            <person name="Grimsley N."/>
            <person name="Eyre-Walker A."/>
            <person name="Piganeau G."/>
        </authorList>
    </citation>
    <scope>NUCLEOTIDE SEQUENCE [LARGE SCALE GENOMIC DNA]</scope>
    <source>
        <strain evidence="8">RCC 1115</strain>
    </source>
</reference>
<evidence type="ECO:0000256" key="1">
    <source>
        <dbReference type="ARBA" id="ARBA00004123"/>
    </source>
</evidence>
<accession>A0A1Y5I1G0</accession>
<feature type="region of interest" description="Disordered" evidence="5">
    <location>
        <begin position="237"/>
        <end position="275"/>
    </location>
</feature>
<evidence type="ECO:0000313" key="8">
    <source>
        <dbReference type="EMBL" id="OUS41933.1"/>
    </source>
</evidence>
<evidence type="ECO:0000259" key="6">
    <source>
        <dbReference type="Pfam" id="PF05182"/>
    </source>
</evidence>
<dbReference type="Proteomes" id="UP000195557">
    <property type="component" value="Unassembled WGS sequence"/>
</dbReference>
<dbReference type="STRING" id="70448.Q01EC1"/>
<evidence type="ECO:0000256" key="2">
    <source>
        <dbReference type="ARBA" id="ARBA00007459"/>
    </source>
</evidence>
<dbReference type="AlphaFoldDB" id="Q01EC1"/>
<evidence type="ECO:0000256" key="5">
    <source>
        <dbReference type="SAM" id="MobiDB-lite"/>
    </source>
</evidence>
<dbReference type="GeneID" id="9835658"/>
<organism evidence="7 9">
    <name type="scientific">Ostreococcus tauri</name>
    <name type="common">Marine green alga</name>
    <dbReference type="NCBI Taxonomy" id="70448"/>
    <lineage>
        <taxon>Eukaryota</taxon>
        <taxon>Viridiplantae</taxon>
        <taxon>Chlorophyta</taxon>
        <taxon>Mamiellophyceae</taxon>
        <taxon>Mamiellales</taxon>
        <taxon>Bathycoccaceae</taxon>
        <taxon>Ostreococcus</taxon>
    </lineage>
</organism>
<dbReference type="InParanoid" id="Q01EC1"/>
<keyword evidence="9" id="KW-1185">Reference proteome</keyword>
<evidence type="ECO:0000313" key="9">
    <source>
        <dbReference type="Proteomes" id="UP000009170"/>
    </source>
</evidence>
<protein>
    <submittedName>
        <fullName evidence="8">Fip1 CPSF Fip1 subunit</fullName>
    </submittedName>
    <submittedName>
        <fullName evidence="7">Pre-mRNA polyadenylation factor Fip1</fullName>
    </submittedName>
</protein>
<dbReference type="EMBL" id="KZ155839">
    <property type="protein sequence ID" value="OUS41933.1"/>
    <property type="molecule type" value="Genomic_DNA"/>
</dbReference>
<dbReference type="GO" id="GO:0016607">
    <property type="term" value="C:nuclear speck"/>
    <property type="evidence" value="ECO:0007669"/>
    <property type="project" value="TreeGrafter"/>
</dbReference>
<accession>Q01EC1</accession>
<dbReference type="Proteomes" id="UP000009170">
    <property type="component" value="Unassembled WGS sequence"/>
</dbReference>
<comment type="subcellular location">
    <subcellularLocation>
        <location evidence="1">Nucleus</location>
    </subcellularLocation>
</comment>
<dbReference type="PANTHER" id="PTHR36884">
    <property type="entry name" value="FIP1[III]-LIKE PROTEIN"/>
    <property type="match status" value="1"/>
</dbReference>
<name>Q01EC1_OSTTA</name>
<dbReference type="Pfam" id="PF05182">
    <property type="entry name" value="Fip1"/>
    <property type="match status" value="1"/>
</dbReference>
<dbReference type="GO" id="GO:0006397">
    <property type="term" value="P:mRNA processing"/>
    <property type="evidence" value="ECO:0007669"/>
    <property type="project" value="UniProtKB-KW"/>
</dbReference>
<feature type="compositionally biased region" description="Polar residues" evidence="5">
    <location>
        <begin position="257"/>
        <end position="272"/>
    </location>
</feature>
<feature type="domain" description="Pre-mRNA polyadenylation factor Fip1" evidence="6">
    <location>
        <begin position="113"/>
        <end position="155"/>
    </location>
</feature>
<keyword evidence="3" id="KW-0507">mRNA processing</keyword>
<dbReference type="InterPro" id="IPR007854">
    <property type="entry name" value="Fip1_dom"/>
</dbReference>
<dbReference type="KEGG" id="ota:OT_ostta02g02470"/>
<keyword evidence="4" id="KW-0539">Nucleus</keyword>
<dbReference type="PANTHER" id="PTHR36884:SF1">
    <property type="entry name" value="FIP1[V]-LIKE PROTEIN"/>
    <property type="match status" value="1"/>
</dbReference>
<proteinExistence type="inferred from homology"/>
<dbReference type="GO" id="GO:0003723">
    <property type="term" value="F:RNA binding"/>
    <property type="evidence" value="ECO:0007669"/>
    <property type="project" value="TreeGrafter"/>
</dbReference>
<sequence>MSVRGERDDELELFGQLYAQPTRERTERVLERHNQESLLTPPPAPPPGAPVQQEARLSHLPDGRLNTYNGQTPNARYDDKGQRVLPGGGGGARFIPPDEYKEFLQLGHGGIFDLDLDNIDVAPWRERGADLSAFFNYGLDERSWRKYVKSIRKSRLEQHLQNKIEAYGIDSSALDADLPPEVRRAIGGWEFAATQVPSQPLSMCEQSRPQFISSDEARVHAADDRYVDRNSAPIPDLSFARDGGVKSTRRGAADVGAQSNHSEVSSRGNATDSGDDVGMLHALQKQIEELQKEYKSTMESGVMTPQLNFRLQQRMLELKKRIVQHSAQS</sequence>
<feature type="compositionally biased region" description="Pro residues" evidence="5">
    <location>
        <begin position="40"/>
        <end position="49"/>
    </location>
</feature>